<sequence length="331" mass="37486">MDKKRLDILIDQFHAGDISSEGKKELMEYYNRMQGLTDWDEDLMGDFSETKTRIFENLTPTLADTKKSRTLRLNPMWLRAVAVLAVVVAVSFYMLFDTFNAPKLVAITSGKAMKEVALPDGSKITLNINSKLTYPAEFAEDERVVEFEGEGFFEISSNAKRPFIVKAADMQVKVLGTSFNLKAYAEDAFFETSLIKGKVEIYTTKEQHKLTTLMPNQKFSINKDVLQRASLPDVKSTIEVNAMQFIDEGKTAPVDVAWREGKFAFASMTLEDIAKEIYRRYGVGIEVDNQELAKTRYSGTFTTESIQEVLAALSLVKPFSYRKEGEKIVIY</sequence>
<evidence type="ECO:0000313" key="5">
    <source>
        <dbReference type="Proteomes" id="UP000620550"/>
    </source>
</evidence>
<dbReference type="InterPro" id="IPR032508">
    <property type="entry name" value="FecR_C"/>
</dbReference>
<dbReference type="PANTHER" id="PTHR30273:SF2">
    <property type="entry name" value="PROTEIN FECR"/>
    <property type="match status" value="1"/>
</dbReference>
<keyword evidence="1" id="KW-0472">Membrane</keyword>
<keyword evidence="1" id="KW-1133">Transmembrane helix</keyword>
<organism evidence="4 5">
    <name type="scientific">Sphingobacterium griseoflavum</name>
    <dbReference type="NCBI Taxonomy" id="1474952"/>
    <lineage>
        <taxon>Bacteria</taxon>
        <taxon>Pseudomonadati</taxon>
        <taxon>Bacteroidota</taxon>
        <taxon>Sphingobacteriia</taxon>
        <taxon>Sphingobacteriales</taxon>
        <taxon>Sphingobacteriaceae</taxon>
        <taxon>Sphingobacterium</taxon>
    </lineage>
</organism>
<comment type="caution">
    <text evidence="4">The sequence shown here is derived from an EMBL/GenBank/DDBJ whole genome shotgun (WGS) entry which is preliminary data.</text>
</comment>
<evidence type="ECO:0000259" key="3">
    <source>
        <dbReference type="Pfam" id="PF16344"/>
    </source>
</evidence>
<reference evidence="5" key="1">
    <citation type="journal article" date="2019" name="Int. J. Syst. Evol. Microbiol.">
        <title>The Global Catalogue of Microorganisms (GCM) 10K type strain sequencing project: providing services to taxonomists for standard genome sequencing and annotation.</title>
        <authorList>
            <consortium name="The Broad Institute Genomics Platform"/>
            <consortium name="The Broad Institute Genome Sequencing Center for Infectious Disease"/>
            <person name="Wu L."/>
            <person name="Ma J."/>
        </authorList>
    </citation>
    <scope>NUCLEOTIDE SEQUENCE [LARGE SCALE GENOMIC DNA]</scope>
    <source>
        <strain evidence="5">CGMCC 1.12966</strain>
    </source>
</reference>
<feature type="transmembrane region" description="Helical" evidence="1">
    <location>
        <begin position="76"/>
        <end position="96"/>
    </location>
</feature>
<dbReference type="InterPro" id="IPR006860">
    <property type="entry name" value="FecR"/>
</dbReference>
<feature type="domain" description="FecR protein" evidence="2">
    <location>
        <begin position="108"/>
        <end position="200"/>
    </location>
</feature>
<dbReference type="Gene3D" id="2.60.120.1440">
    <property type="match status" value="1"/>
</dbReference>
<dbReference type="Proteomes" id="UP000620550">
    <property type="component" value="Unassembled WGS sequence"/>
</dbReference>
<keyword evidence="1" id="KW-0812">Transmembrane</keyword>
<dbReference type="Gene3D" id="3.55.50.30">
    <property type="match status" value="1"/>
</dbReference>
<protein>
    <submittedName>
        <fullName evidence="4">Iron dicitrate transporter FecR</fullName>
    </submittedName>
</protein>
<evidence type="ECO:0000259" key="2">
    <source>
        <dbReference type="Pfam" id="PF04773"/>
    </source>
</evidence>
<dbReference type="RefSeq" id="WP_189627667.1">
    <property type="nucleotide sequence ID" value="NZ_BNAF01000013.1"/>
</dbReference>
<dbReference type="Pfam" id="PF16344">
    <property type="entry name" value="FecR_C"/>
    <property type="match status" value="1"/>
</dbReference>
<accession>A0ABQ3HZ09</accession>
<dbReference type="EMBL" id="BNAF01000013">
    <property type="protein sequence ID" value="GHE45881.1"/>
    <property type="molecule type" value="Genomic_DNA"/>
</dbReference>
<feature type="domain" description="Protein FecR C-terminal" evidence="3">
    <location>
        <begin position="262"/>
        <end position="330"/>
    </location>
</feature>
<keyword evidence="5" id="KW-1185">Reference proteome</keyword>
<evidence type="ECO:0000256" key="1">
    <source>
        <dbReference type="SAM" id="Phobius"/>
    </source>
</evidence>
<dbReference type="InterPro" id="IPR012373">
    <property type="entry name" value="Ferrdict_sens_TM"/>
</dbReference>
<dbReference type="Pfam" id="PF04773">
    <property type="entry name" value="FecR"/>
    <property type="match status" value="1"/>
</dbReference>
<dbReference type="PANTHER" id="PTHR30273">
    <property type="entry name" value="PERIPLASMIC SIGNAL SENSOR AND SIGMA FACTOR ACTIVATOR FECR-RELATED"/>
    <property type="match status" value="1"/>
</dbReference>
<name>A0ABQ3HZ09_9SPHI</name>
<evidence type="ECO:0000313" key="4">
    <source>
        <dbReference type="EMBL" id="GHE45881.1"/>
    </source>
</evidence>
<dbReference type="PIRSF" id="PIRSF018266">
    <property type="entry name" value="FecR"/>
    <property type="match status" value="1"/>
</dbReference>
<proteinExistence type="predicted"/>
<gene>
    <name evidence="4" type="ORF">GCM10017764_31470</name>
</gene>